<reference evidence="1" key="1">
    <citation type="journal article" date="2011" name="PLoS ONE">
        <title>Ralstonia syzygii, the Blood Disease Bacterium and some Asian R. solanacearum strains form a single genomic species despite divergent lifestyles.</title>
        <authorList>
            <person name="Remenant B."/>
            <person name="de Cambiaire J.C."/>
            <person name="Cellier G."/>
            <person name="Jacobs J.M."/>
            <person name="Mangenot S."/>
            <person name="Barbe V."/>
            <person name="Lajus A."/>
            <person name="Vallenet D."/>
            <person name="Medigue C."/>
            <person name="Fegan M."/>
            <person name="Allen C."/>
            <person name="Prior P."/>
        </authorList>
    </citation>
    <scope>NUCLEOTIDE SEQUENCE</scope>
    <source>
        <strain evidence="1">R229</strain>
    </source>
</reference>
<dbReference type="AlphaFoldDB" id="G2ZX38"/>
<name>G2ZX38_9RALS</name>
<organism evidence="1">
    <name type="scientific">blood disease bacterium R229</name>
    <dbReference type="NCBI Taxonomy" id="741978"/>
    <lineage>
        <taxon>Bacteria</taxon>
        <taxon>Pseudomonadati</taxon>
        <taxon>Pseudomonadota</taxon>
        <taxon>Betaproteobacteria</taxon>
        <taxon>Burkholderiales</taxon>
        <taxon>Burkholderiaceae</taxon>
        <taxon>Ralstonia</taxon>
        <taxon>Ralstonia solanacearum species complex</taxon>
    </lineage>
</organism>
<reference evidence="1" key="2">
    <citation type="submission" date="2011-04" db="EMBL/GenBank/DDBJ databases">
        <authorList>
            <person name="Genoscope - CEA"/>
        </authorList>
    </citation>
    <scope>NUCLEOTIDE SEQUENCE</scope>
    <source>
        <strain evidence="1">R229</strain>
    </source>
</reference>
<evidence type="ECO:0000313" key="1">
    <source>
        <dbReference type="EMBL" id="CCA83601.1"/>
    </source>
</evidence>
<gene>
    <name evidence="1" type="ORF">BDB_mp70054</name>
</gene>
<protein>
    <submittedName>
        <fullName evidence="1">Uncharacterized protein</fullName>
    </submittedName>
</protein>
<sequence>MKHIFVLHKTNSNTLKCFMQFFCLMRLQTYGTIAAIIDPTKGGPFRTYSGLPHLIEPFRT</sequence>
<dbReference type="EMBL" id="FR854083">
    <property type="protein sequence ID" value="CCA83601.1"/>
    <property type="molecule type" value="Genomic_DNA"/>
</dbReference>
<proteinExistence type="predicted"/>
<accession>G2ZX38</accession>